<dbReference type="AlphaFoldDB" id="A0AAE0ETL4"/>
<dbReference type="Proteomes" id="UP001190700">
    <property type="component" value="Unassembled WGS sequence"/>
</dbReference>
<name>A0AAE0ETL4_9CHLO</name>
<comment type="caution">
    <text evidence="1">The sequence shown here is derived from an EMBL/GenBank/DDBJ whole genome shotgun (WGS) entry which is preliminary data.</text>
</comment>
<sequence>MNELLCDTLAYIVKTDSAAEHFLLGTDSVYDRDGRRALLDLIKGCVPPGVRQTLQEEHSQLRTAYSSVDERIIEVVGQLTTRLENKIEAAIKFQKVGGRMAWMLK</sequence>
<evidence type="ECO:0000313" key="1">
    <source>
        <dbReference type="EMBL" id="KAK3238465.1"/>
    </source>
</evidence>
<organism evidence="1 2">
    <name type="scientific">Cymbomonas tetramitiformis</name>
    <dbReference type="NCBI Taxonomy" id="36881"/>
    <lineage>
        <taxon>Eukaryota</taxon>
        <taxon>Viridiplantae</taxon>
        <taxon>Chlorophyta</taxon>
        <taxon>Pyramimonadophyceae</taxon>
        <taxon>Pyramimonadales</taxon>
        <taxon>Pyramimonadaceae</taxon>
        <taxon>Cymbomonas</taxon>
    </lineage>
</organism>
<protein>
    <submittedName>
        <fullName evidence="1">Uncharacterized protein</fullName>
    </submittedName>
</protein>
<evidence type="ECO:0000313" key="2">
    <source>
        <dbReference type="Proteomes" id="UP001190700"/>
    </source>
</evidence>
<reference evidence="1 2" key="1">
    <citation type="journal article" date="2015" name="Genome Biol. Evol.">
        <title>Comparative Genomics of a Bacterivorous Green Alga Reveals Evolutionary Causalities and Consequences of Phago-Mixotrophic Mode of Nutrition.</title>
        <authorList>
            <person name="Burns J.A."/>
            <person name="Paasch A."/>
            <person name="Narechania A."/>
            <person name="Kim E."/>
        </authorList>
    </citation>
    <scope>NUCLEOTIDE SEQUENCE [LARGE SCALE GENOMIC DNA]</scope>
    <source>
        <strain evidence="1 2">PLY_AMNH</strain>
    </source>
</reference>
<accession>A0AAE0ETL4</accession>
<keyword evidence="2" id="KW-1185">Reference proteome</keyword>
<proteinExistence type="predicted"/>
<dbReference type="EMBL" id="LGRX02034206">
    <property type="protein sequence ID" value="KAK3238465.1"/>
    <property type="molecule type" value="Genomic_DNA"/>
</dbReference>
<gene>
    <name evidence="1" type="ORF">CYMTET_51524</name>
</gene>